<protein>
    <submittedName>
        <fullName evidence="1">Uncharacterized protein</fullName>
    </submittedName>
</protein>
<name>A0A852Z138_9ACTN</name>
<sequence length="84" mass="8913">MASVDEIRAALSAAKETLPAGPIEQARLDFEQVTSRITQVTQGSANAEIAEAAGQAQQGNELMTQAHGLIMQLEQALDSYASRL</sequence>
<gene>
    <name evidence="1" type="ORF">FHR84_003259</name>
</gene>
<proteinExistence type="predicted"/>
<reference evidence="1 2" key="1">
    <citation type="submission" date="2020-07" db="EMBL/GenBank/DDBJ databases">
        <title>Genomic Encyclopedia of Type Strains, Phase III (KMG-III): the genomes of soil and plant-associated and newly described type strains.</title>
        <authorList>
            <person name="Whitman W."/>
        </authorList>
    </citation>
    <scope>NUCLEOTIDE SEQUENCE [LARGE SCALE GENOMIC DNA]</scope>
    <source>
        <strain evidence="1 2">CECT 8576</strain>
    </source>
</reference>
<dbReference type="Proteomes" id="UP000548304">
    <property type="component" value="Unassembled WGS sequence"/>
</dbReference>
<keyword evidence="2" id="KW-1185">Reference proteome</keyword>
<dbReference type="AlphaFoldDB" id="A0A852Z138"/>
<dbReference type="RefSeq" id="WP_179536300.1">
    <property type="nucleotide sequence ID" value="NZ_JACBYW010000006.1"/>
</dbReference>
<comment type="caution">
    <text evidence="1">The sequence shown here is derived from an EMBL/GenBank/DDBJ whole genome shotgun (WGS) entry which is preliminary data.</text>
</comment>
<evidence type="ECO:0000313" key="2">
    <source>
        <dbReference type="Proteomes" id="UP000548304"/>
    </source>
</evidence>
<accession>A0A852Z138</accession>
<dbReference type="EMBL" id="JACBYW010000006">
    <property type="protein sequence ID" value="NYH79910.1"/>
    <property type="molecule type" value="Genomic_DNA"/>
</dbReference>
<organism evidence="1 2">
    <name type="scientific">Actinopolyspora biskrensis</name>
    <dbReference type="NCBI Taxonomy" id="1470178"/>
    <lineage>
        <taxon>Bacteria</taxon>
        <taxon>Bacillati</taxon>
        <taxon>Actinomycetota</taxon>
        <taxon>Actinomycetes</taxon>
        <taxon>Actinopolysporales</taxon>
        <taxon>Actinopolysporaceae</taxon>
        <taxon>Actinopolyspora</taxon>
    </lineage>
</organism>
<evidence type="ECO:0000313" key="1">
    <source>
        <dbReference type="EMBL" id="NYH79910.1"/>
    </source>
</evidence>